<dbReference type="EMBL" id="JAHHIF010000013">
    <property type="protein sequence ID" value="MBW4545156.1"/>
    <property type="molecule type" value="Genomic_DNA"/>
</dbReference>
<keyword evidence="2" id="KW-0808">Transferase</keyword>
<comment type="caution">
    <text evidence="2">The sequence shown here is derived from an EMBL/GenBank/DDBJ whole genome shotgun (WGS) entry which is preliminary data.</text>
</comment>
<gene>
    <name evidence="2" type="ORF">KME25_12025</name>
</gene>
<dbReference type="InterPro" id="IPR052514">
    <property type="entry name" value="SAM-dependent_MTase"/>
</dbReference>
<reference evidence="2" key="1">
    <citation type="submission" date="2021-05" db="EMBL/GenBank/DDBJ databases">
        <authorList>
            <person name="Pietrasiak N."/>
            <person name="Ward R."/>
            <person name="Stajich J.E."/>
            <person name="Kurbessoian T."/>
        </authorList>
    </citation>
    <scope>NUCLEOTIDE SEQUENCE</scope>
    <source>
        <strain evidence="2">CPER-KK1</strain>
    </source>
</reference>
<evidence type="ECO:0000313" key="2">
    <source>
        <dbReference type="EMBL" id="MBW4545156.1"/>
    </source>
</evidence>
<evidence type="ECO:0000259" key="1">
    <source>
        <dbReference type="Pfam" id="PF05050"/>
    </source>
</evidence>
<dbReference type="Pfam" id="PF05050">
    <property type="entry name" value="Methyltransf_21"/>
    <property type="match status" value="1"/>
</dbReference>
<organism evidence="2 3">
    <name type="scientific">Symplocastrum torsivum CPER-KK1</name>
    <dbReference type="NCBI Taxonomy" id="450513"/>
    <lineage>
        <taxon>Bacteria</taxon>
        <taxon>Bacillati</taxon>
        <taxon>Cyanobacteriota</taxon>
        <taxon>Cyanophyceae</taxon>
        <taxon>Oscillatoriophycideae</taxon>
        <taxon>Oscillatoriales</taxon>
        <taxon>Microcoleaceae</taxon>
        <taxon>Symplocastrum</taxon>
    </lineage>
</organism>
<keyword evidence="2" id="KW-0489">Methyltransferase</keyword>
<dbReference type="GO" id="GO:0032259">
    <property type="term" value="P:methylation"/>
    <property type="evidence" value="ECO:0007669"/>
    <property type="project" value="UniProtKB-KW"/>
</dbReference>
<evidence type="ECO:0000313" key="3">
    <source>
        <dbReference type="Proteomes" id="UP000753908"/>
    </source>
</evidence>
<dbReference type="SUPFAM" id="SSF53335">
    <property type="entry name" value="S-adenosyl-L-methionine-dependent methyltransferases"/>
    <property type="match status" value="1"/>
</dbReference>
<reference evidence="2" key="2">
    <citation type="journal article" date="2022" name="Microbiol. Resour. Announc.">
        <title>Metagenome Sequencing to Explore Phylogenomics of Terrestrial Cyanobacteria.</title>
        <authorList>
            <person name="Ward R.D."/>
            <person name="Stajich J.E."/>
            <person name="Johansen J.R."/>
            <person name="Huntemann M."/>
            <person name="Clum A."/>
            <person name="Foster B."/>
            <person name="Foster B."/>
            <person name="Roux S."/>
            <person name="Palaniappan K."/>
            <person name="Varghese N."/>
            <person name="Mukherjee S."/>
            <person name="Reddy T.B.K."/>
            <person name="Daum C."/>
            <person name="Copeland A."/>
            <person name="Chen I.A."/>
            <person name="Ivanova N.N."/>
            <person name="Kyrpides N.C."/>
            <person name="Shapiro N."/>
            <person name="Eloe-Fadrosh E.A."/>
            <person name="Pietrasiak N."/>
        </authorList>
    </citation>
    <scope>NUCLEOTIDE SEQUENCE</scope>
    <source>
        <strain evidence="2">CPER-KK1</strain>
    </source>
</reference>
<protein>
    <submittedName>
        <fullName evidence="2">FkbM family methyltransferase</fullName>
    </submittedName>
</protein>
<dbReference type="AlphaFoldDB" id="A0A951PKY9"/>
<dbReference type="PANTHER" id="PTHR34203:SF15">
    <property type="entry name" value="SLL1173 PROTEIN"/>
    <property type="match status" value="1"/>
</dbReference>
<dbReference type="Gene3D" id="3.40.50.150">
    <property type="entry name" value="Vaccinia Virus protein VP39"/>
    <property type="match status" value="1"/>
</dbReference>
<dbReference type="GO" id="GO:0008168">
    <property type="term" value="F:methyltransferase activity"/>
    <property type="evidence" value="ECO:0007669"/>
    <property type="project" value="UniProtKB-KW"/>
</dbReference>
<dbReference type="NCBIfam" id="TIGR01444">
    <property type="entry name" value="fkbM_fam"/>
    <property type="match status" value="1"/>
</dbReference>
<proteinExistence type="predicted"/>
<dbReference type="InterPro" id="IPR029063">
    <property type="entry name" value="SAM-dependent_MTases_sf"/>
</dbReference>
<dbReference type="PANTHER" id="PTHR34203">
    <property type="entry name" value="METHYLTRANSFERASE, FKBM FAMILY PROTEIN"/>
    <property type="match status" value="1"/>
</dbReference>
<dbReference type="Proteomes" id="UP000753908">
    <property type="component" value="Unassembled WGS sequence"/>
</dbReference>
<sequence>METVTLPLPLTWLQPFDFPHKLGICERLFGKVLAQQGICWVDTAVGITWKLDLSLIPHRWIVYGKYEGAPFLNWARKFLPPNGVVVDSGANIGQMLLYLAQWVPQGKVLAFEPGTQQIDWLKECLVAHPTLPVELIQRGLGASATQLRLDSWGSGSMHGCWARVSDTEGEPIEIVRLEDELALRCIEKVDLWKLDVEGYEIAALQGAETWLKEQRIRAIYAELTSSNGQGQAVIDYLKQFGYQCYFFEENGKLYDPLKQADFQIPEWANGLFLPIDKNVNNEE</sequence>
<feature type="domain" description="Methyltransferase FkbM" evidence="1">
    <location>
        <begin position="87"/>
        <end position="243"/>
    </location>
</feature>
<name>A0A951PKY9_9CYAN</name>
<dbReference type="InterPro" id="IPR006342">
    <property type="entry name" value="FkbM_mtfrase"/>
</dbReference>
<accession>A0A951PKY9</accession>